<dbReference type="EMBL" id="CM014079">
    <property type="protein sequence ID" value="TKS66854.1"/>
    <property type="molecule type" value="Genomic_DNA"/>
</dbReference>
<proteinExistence type="predicted"/>
<keyword evidence="2" id="KW-1185">Reference proteome</keyword>
<sequence>MLYSYQHNKVNISSHEHFFLTADSNPGTLQDHALYADVSALTPLTDKPPKILFPSENKISNMELQLGKSILGFPPAAVSAICVILQNDRKPSPTHLQAPSTD</sequence>
<organism evidence="1 2">
    <name type="scientific">Collichthys lucidus</name>
    <name type="common">Big head croaker</name>
    <name type="synonym">Sciaena lucida</name>
    <dbReference type="NCBI Taxonomy" id="240159"/>
    <lineage>
        <taxon>Eukaryota</taxon>
        <taxon>Metazoa</taxon>
        <taxon>Chordata</taxon>
        <taxon>Craniata</taxon>
        <taxon>Vertebrata</taxon>
        <taxon>Euteleostomi</taxon>
        <taxon>Actinopterygii</taxon>
        <taxon>Neopterygii</taxon>
        <taxon>Teleostei</taxon>
        <taxon>Neoteleostei</taxon>
        <taxon>Acanthomorphata</taxon>
        <taxon>Eupercaria</taxon>
        <taxon>Sciaenidae</taxon>
        <taxon>Collichthys</taxon>
    </lineage>
</organism>
<evidence type="ECO:0000313" key="2">
    <source>
        <dbReference type="Proteomes" id="UP000298787"/>
    </source>
</evidence>
<name>A0A4U5TYR5_COLLU</name>
<accession>A0A4U5TYR5</accession>
<reference evidence="1 2" key="1">
    <citation type="submission" date="2019-01" db="EMBL/GenBank/DDBJ databases">
        <title>Genome Assembly of Collichthys lucidus.</title>
        <authorList>
            <person name="Cai M."/>
            <person name="Xiao S."/>
        </authorList>
    </citation>
    <scope>NUCLEOTIDE SEQUENCE [LARGE SCALE GENOMIC DNA]</scope>
    <source>
        <strain evidence="1">JT15FE1705JMU</strain>
        <tissue evidence="1">Muscle</tissue>
    </source>
</reference>
<dbReference type="Proteomes" id="UP000298787">
    <property type="component" value="Chromosome 2"/>
</dbReference>
<protein>
    <submittedName>
        <fullName evidence="1">Interleukin-1 receptor accessory protein-like 1-B</fullName>
    </submittedName>
</protein>
<keyword evidence="1" id="KW-0675">Receptor</keyword>
<evidence type="ECO:0000313" key="1">
    <source>
        <dbReference type="EMBL" id="TKS66854.1"/>
    </source>
</evidence>
<dbReference type="AlphaFoldDB" id="A0A4U5TYR5"/>
<gene>
    <name evidence="1" type="ORF">D9C73_001823</name>
</gene>